<dbReference type="AlphaFoldDB" id="A0A401SNA0"/>
<dbReference type="Proteomes" id="UP000287033">
    <property type="component" value="Unassembled WGS sequence"/>
</dbReference>
<dbReference type="EMBL" id="BEZZ01000394">
    <property type="protein sequence ID" value="GCC31858.1"/>
    <property type="molecule type" value="Genomic_DNA"/>
</dbReference>
<proteinExistence type="predicted"/>
<protein>
    <submittedName>
        <fullName evidence="1">Uncharacterized protein</fullName>
    </submittedName>
</protein>
<gene>
    <name evidence="1" type="ORF">chiPu_0010318</name>
</gene>
<accession>A0A401SNA0</accession>
<reference evidence="1 2" key="1">
    <citation type="journal article" date="2018" name="Nat. Ecol. Evol.">
        <title>Shark genomes provide insights into elasmobranch evolution and the origin of vertebrates.</title>
        <authorList>
            <person name="Hara Y"/>
            <person name="Yamaguchi K"/>
            <person name="Onimaru K"/>
            <person name="Kadota M"/>
            <person name="Koyanagi M"/>
            <person name="Keeley SD"/>
            <person name="Tatsumi K"/>
            <person name="Tanaka K"/>
            <person name="Motone F"/>
            <person name="Kageyama Y"/>
            <person name="Nozu R"/>
            <person name="Adachi N"/>
            <person name="Nishimura O"/>
            <person name="Nakagawa R"/>
            <person name="Tanegashima C"/>
            <person name="Kiyatake I"/>
            <person name="Matsumoto R"/>
            <person name="Murakumo K"/>
            <person name="Nishida K"/>
            <person name="Terakita A"/>
            <person name="Kuratani S"/>
            <person name="Sato K"/>
            <person name="Hyodo S Kuraku.S."/>
        </authorList>
    </citation>
    <scope>NUCLEOTIDE SEQUENCE [LARGE SCALE GENOMIC DNA]</scope>
</reference>
<evidence type="ECO:0000313" key="1">
    <source>
        <dbReference type="EMBL" id="GCC31858.1"/>
    </source>
</evidence>
<organism evidence="1 2">
    <name type="scientific">Chiloscyllium punctatum</name>
    <name type="common">Brownbanded bambooshark</name>
    <name type="synonym">Hemiscyllium punctatum</name>
    <dbReference type="NCBI Taxonomy" id="137246"/>
    <lineage>
        <taxon>Eukaryota</taxon>
        <taxon>Metazoa</taxon>
        <taxon>Chordata</taxon>
        <taxon>Craniata</taxon>
        <taxon>Vertebrata</taxon>
        <taxon>Chondrichthyes</taxon>
        <taxon>Elasmobranchii</taxon>
        <taxon>Galeomorphii</taxon>
        <taxon>Galeoidea</taxon>
        <taxon>Orectolobiformes</taxon>
        <taxon>Hemiscylliidae</taxon>
        <taxon>Chiloscyllium</taxon>
    </lineage>
</organism>
<comment type="caution">
    <text evidence="1">The sequence shown here is derived from an EMBL/GenBank/DDBJ whole genome shotgun (WGS) entry which is preliminary data.</text>
</comment>
<keyword evidence="2" id="KW-1185">Reference proteome</keyword>
<evidence type="ECO:0000313" key="2">
    <source>
        <dbReference type="Proteomes" id="UP000287033"/>
    </source>
</evidence>
<name>A0A401SNA0_CHIPU</name>
<sequence>MITVLGGDHRSQFLTVFVGLYFHTHRYRLRRPENGRLLVTGCQAANREGRRSQTLGFEKDGNETGIQSRRSLLENGGSPGLIRCGCKGYYPRSEQQKVDNQEKGQYGRIVEQ</sequence>